<dbReference type="RefSeq" id="WP_014243423.1">
    <property type="nucleotide sequence ID" value="NC_016620.1"/>
</dbReference>
<evidence type="ECO:0000313" key="3">
    <source>
        <dbReference type="Proteomes" id="UP000008963"/>
    </source>
</evidence>
<accession>E1X5S0</accession>
<gene>
    <name evidence="2" type="ordered locus">BMS_0733</name>
</gene>
<name>E1X5S0_HALMS</name>
<dbReference type="Proteomes" id="UP000008963">
    <property type="component" value="Chromosome"/>
</dbReference>
<dbReference type="KEGG" id="bmx:BMS_0733"/>
<reference evidence="3" key="1">
    <citation type="journal article" date="2013" name="ISME J.">
        <title>A small predatory core genome in the divergent marine Bacteriovorax marinus SJ and the terrestrial Bdellovibrio bacteriovorus.</title>
        <authorList>
            <person name="Crossman L.C."/>
            <person name="Chen H."/>
            <person name="Cerdeno-Tarraga A.M."/>
            <person name="Brooks K."/>
            <person name="Quail M.A."/>
            <person name="Pineiro S.A."/>
            <person name="Hobley L."/>
            <person name="Sockett R.E."/>
            <person name="Bentley S.D."/>
            <person name="Parkhill J."/>
            <person name="Williams H.N."/>
            <person name="Stine O.C."/>
        </authorList>
    </citation>
    <scope>NUCLEOTIDE SEQUENCE [LARGE SCALE GENOMIC DNA]</scope>
    <source>
        <strain evidence="3">ATCC BAA-682 / DSM 15412 / SJ</strain>
    </source>
</reference>
<feature type="chain" id="PRO_5003154595" evidence="1">
    <location>
        <begin position="19"/>
        <end position="321"/>
    </location>
</feature>
<dbReference type="OrthoDB" id="5290581at2"/>
<organism evidence="2 3">
    <name type="scientific">Halobacteriovorax marinus (strain ATCC BAA-682 / DSM 15412 / SJ)</name>
    <name type="common">Bacteriovorax marinus</name>
    <dbReference type="NCBI Taxonomy" id="862908"/>
    <lineage>
        <taxon>Bacteria</taxon>
        <taxon>Pseudomonadati</taxon>
        <taxon>Bdellovibrionota</taxon>
        <taxon>Bacteriovoracia</taxon>
        <taxon>Bacteriovoracales</taxon>
        <taxon>Halobacteriovoraceae</taxon>
        <taxon>Halobacteriovorax</taxon>
    </lineage>
</organism>
<evidence type="ECO:0000256" key="1">
    <source>
        <dbReference type="SAM" id="SignalP"/>
    </source>
</evidence>
<keyword evidence="3" id="KW-1185">Reference proteome</keyword>
<dbReference type="PATRIC" id="fig|862908.3.peg.705"/>
<keyword evidence="1" id="KW-0732">Signal</keyword>
<proteinExistence type="predicted"/>
<sequence>MKHITLLLFLLLPNLASANKLTRVSIPERDLLNLEFERQAALIVERLGSGDIVGNGGGLIEQNFMSAYYNIQSAIQVCLNSYGCVDTEQERLLLREINQVYIEKINQERPILFVSEDIAGDFFKSEDDQTARVAKTGFSPETKIFVNLEEATLIANNIPAMLGILVHELGHQAGVASHSFLDQLGAKVRNLWEDNLSIYRIEMKREELDVQLFASELNYTTSKIQYTYKDETKSINPLIFNKIECGDDEIVYGFNLSNGHWDRPHQVQTRTRVRLNFWIDIYCQAIDGEIRSEQRDLNLTFNFNSFNRNRPILRTIRARIN</sequence>
<evidence type="ECO:0000313" key="2">
    <source>
        <dbReference type="EMBL" id="CBW25637.1"/>
    </source>
</evidence>
<dbReference type="AlphaFoldDB" id="E1X5S0"/>
<dbReference type="HOGENOM" id="CLU_865362_0_0_7"/>
<dbReference type="EMBL" id="FQ312005">
    <property type="protein sequence ID" value="CBW25637.1"/>
    <property type="molecule type" value="Genomic_DNA"/>
</dbReference>
<protein>
    <submittedName>
        <fullName evidence="2">Exported protein</fullName>
    </submittedName>
</protein>
<dbReference type="STRING" id="862908.BMS_0733"/>
<dbReference type="eggNOG" id="ENOG502ZFX6">
    <property type="taxonomic scope" value="Bacteria"/>
</dbReference>
<feature type="signal peptide" evidence="1">
    <location>
        <begin position="1"/>
        <end position="18"/>
    </location>
</feature>